<dbReference type="Pfam" id="PF08843">
    <property type="entry name" value="AbiEii"/>
    <property type="match status" value="1"/>
</dbReference>
<reference evidence="1 2" key="1">
    <citation type="submission" date="2017-04" db="EMBL/GenBank/DDBJ databases">
        <title>Genome Sequence of Marinobacter salarius strain SMR5 Isolated from a culture of the Diatom Skeletonema marinoi.</title>
        <authorList>
            <person name="Topel M."/>
            <person name="Pinder M.I.M."/>
            <person name="Johansson O.N."/>
            <person name="Kourtchenko O."/>
            <person name="Godhe A."/>
            <person name="Clarke A.K."/>
        </authorList>
    </citation>
    <scope>NUCLEOTIDE SEQUENCE [LARGE SCALE GENOMIC DNA]</scope>
    <source>
        <strain evidence="1 2">SMR5</strain>
        <plasmid evidence="2">Plasmid psmr5</plasmid>
    </source>
</reference>
<sequence>MNLDSHQELHRKIMEAICEVVHDEGKPLVLKGGTALLLGYDLQRFSEDLDFDLTMPLQGHLNIESICKNAVKKLAGKGIKVSLDNFREPKKTGTTHRCRPMFSAGEDTPQIPIKIEISSRSTPDPESIRTINGICVYSVSEIARLKLLAAQEDESLPYRTAARDLHDLTFIASHWEDKLPNDIIGQLEAFFRDPAYLMERYERSYDNDPILNGRLFEDLSLIENWIDGHADEDDTLSMFGPR</sequence>
<dbReference type="RefSeq" id="WP_085682127.1">
    <property type="nucleotide sequence ID" value="NZ_CP020932.1"/>
</dbReference>
<dbReference type="AlphaFoldDB" id="A0A1W6KFQ9"/>
<dbReference type="Gene3D" id="1.20.58.1790">
    <property type="entry name" value="JHP933, helical tail domain"/>
    <property type="match status" value="1"/>
</dbReference>
<dbReference type="EMBL" id="CP020932">
    <property type="protein sequence ID" value="ARM86162.1"/>
    <property type="molecule type" value="Genomic_DNA"/>
</dbReference>
<dbReference type="GO" id="GO:0016740">
    <property type="term" value="F:transferase activity"/>
    <property type="evidence" value="ECO:0007669"/>
    <property type="project" value="UniProtKB-KW"/>
</dbReference>
<accession>A0A1W6KFQ9</accession>
<gene>
    <name evidence="1" type="ORF">MARSALSMR5_04142</name>
</gene>
<proteinExistence type="predicted"/>
<evidence type="ECO:0000313" key="2">
    <source>
        <dbReference type="Proteomes" id="UP000193100"/>
    </source>
</evidence>
<evidence type="ECO:0000313" key="1">
    <source>
        <dbReference type="EMBL" id="ARM86162.1"/>
    </source>
</evidence>
<keyword evidence="1" id="KW-0808">Transferase</keyword>
<keyword evidence="1" id="KW-0614">Plasmid</keyword>
<protein>
    <submittedName>
        <fullName evidence="1">Nucleotidyl transferase AbiEii toxin, type IV TA system</fullName>
    </submittedName>
</protein>
<dbReference type="Proteomes" id="UP000193100">
    <property type="component" value="Plasmid pSMR5"/>
</dbReference>
<dbReference type="GeneID" id="77258047"/>
<geneLocation type="plasmid" evidence="2">
    <name>psmr5</name>
</geneLocation>
<organism evidence="1 2">
    <name type="scientific">Marinobacter salarius</name>
    <dbReference type="NCBI Taxonomy" id="1420917"/>
    <lineage>
        <taxon>Bacteria</taxon>
        <taxon>Pseudomonadati</taxon>
        <taxon>Pseudomonadota</taxon>
        <taxon>Gammaproteobacteria</taxon>
        <taxon>Pseudomonadales</taxon>
        <taxon>Marinobacteraceae</taxon>
        <taxon>Marinobacter</taxon>
    </lineage>
</organism>
<dbReference type="InterPro" id="IPR014942">
    <property type="entry name" value="AbiEii"/>
</dbReference>
<name>A0A1W6KFQ9_9GAMM</name>
<dbReference type="Gene3D" id="3.10.450.620">
    <property type="entry name" value="JHP933, nucleotidyltransferase-like core domain"/>
    <property type="match status" value="1"/>
</dbReference>